<reference evidence="2" key="1">
    <citation type="journal article" date="2021" name="PeerJ">
        <title>Extensive microbial diversity within the chicken gut microbiome revealed by metagenomics and culture.</title>
        <authorList>
            <person name="Gilroy R."/>
            <person name="Ravi A."/>
            <person name="Getino M."/>
            <person name="Pursley I."/>
            <person name="Horton D.L."/>
            <person name="Alikhan N.F."/>
            <person name="Baker D."/>
            <person name="Gharbi K."/>
            <person name="Hall N."/>
            <person name="Watson M."/>
            <person name="Adriaenssens E.M."/>
            <person name="Foster-Nyarko E."/>
            <person name="Jarju S."/>
            <person name="Secka A."/>
            <person name="Antonio M."/>
            <person name="Oren A."/>
            <person name="Chaudhuri R.R."/>
            <person name="La Ragione R."/>
            <person name="Hildebrand F."/>
            <person name="Pallen M.J."/>
        </authorList>
    </citation>
    <scope>NUCLEOTIDE SEQUENCE</scope>
    <source>
        <strain evidence="2">ChiW7-2402</strain>
    </source>
</reference>
<dbReference type="PANTHER" id="PTHR10587:SF128">
    <property type="entry name" value="POLYSACCHARIDE DEACETYLASE PDAB-RELATED"/>
    <property type="match status" value="1"/>
</dbReference>
<dbReference type="Proteomes" id="UP000824102">
    <property type="component" value="Unassembled WGS sequence"/>
</dbReference>
<feature type="domain" description="NodB homology" evidence="1">
    <location>
        <begin position="50"/>
        <end position="226"/>
    </location>
</feature>
<dbReference type="Pfam" id="PF01522">
    <property type="entry name" value="Polysacc_deac_1"/>
    <property type="match status" value="1"/>
</dbReference>
<organism evidence="2 3">
    <name type="scientific">Candidatus Gallimonas intestinavium</name>
    <dbReference type="NCBI Taxonomy" id="2838603"/>
    <lineage>
        <taxon>Bacteria</taxon>
        <taxon>Bacillati</taxon>
        <taxon>Bacillota</taxon>
        <taxon>Clostridia</taxon>
        <taxon>Candidatus Gallimonas</taxon>
    </lineage>
</organism>
<dbReference type="GO" id="GO:0016020">
    <property type="term" value="C:membrane"/>
    <property type="evidence" value="ECO:0007669"/>
    <property type="project" value="TreeGrafter"/>
</dbReference>
<dbReference type="AlphaFoldDB" id="A0A9D2G7D7"/>
<dbReference type="InterPro" id="IPR050248">
    <property type="entry name" value="Polysacc_deacetylase_ArnD"/>
</dbReference>
<name>A0A9D2G7D7_9FIRM</name>
<dbReference type="GO" id="GO:0016810">
    <property type="term" value="F:hydrolase activity, acting on carbon-nitrogen (but not peptide) bonds"/>
    <property type="evidence" value="ECO:0007669"/>
    <property type="project" value="InterPro"/>
</dbReference>
<sequence>MKKLSSRALTALSNGVLLFIVLAIGAVCFLPSAAAVSAPAGKVYDRGTKQAVSLMINVYWGTDIVEGMLDLFQEQGVRVTFFVGGCWADDNVPTVRRMAEEGHEVGSHGYFHREHDKLSFRENVEEIGTSIEFLSLVTGKPVSLFAPPSGAYSGDTLRAAESLGLKTVLWSRDTVDWRDKDVSLCYTRATKDISGGELILMHPMEHTLKALPKILQYCEENGLAVIPAGENIG</sequence>
<dbReference type="EMBL" id="DXBB01000123">
    <property type="protein sequence ID" value="HIZ73540.1"/>
    <property type="molecule type" value="Genomic_DNA"/>
</dbReference>
<dbReference type="PANTHER" id="PTHR10587">
    <property type="entry name" value="GLYCOSYL TRANSFERASE-RELATED"/>
    <property type="match status" value="1"/>
</dbReference>
<protein>
    <submittedName>
        <fullName evidence="2">Polysaccharide deacetylase family protein</fullName>
    </submittedName>
</protein>
<dbReference type="GO" id="GO:0005975">
    <property type="term" value="P:carbohydrate metabolic process"/>
    <property type="evidence" value="ECO:0007669"/>
    <property type="project" value="InterPro"/>
</dbReference>
<dbReference type="Gene3D" id="3.20.20.370">
    <property type="entry name" value="Glycoside hydrolase/deacetylase"/>
    <property type="match status" value="1"/>
</dbReference>
<accession>A0A9D2G7D7</accession>
<evidence type="ECO:0000313" key="2">
    <source>
        <dbReference type="EMBL" id="HIZ73540.1"/>
    </source>
</evidence>
<dbReference type="InterPro" id="IPR011330">
    <property type="entry name" value="Glyco_hydro/deAcase_b/a-brl"/>
</dbReference>
<dbReference type="SUPFAM" id="SSF88713">
    <property type="entry name" value="Glycoside hydrolase/deacetylase"/>
    <property type="match status" value="1"/>
</dbReference>
<comment type="caution">
    <text evidence="2">The sequence shown here is derived from an EMBL/GenBank/DDBJ whole genome shotgun (WGS) entry which is preliminary data.</text>
</comment>
<evidence type="ECO:0000313" key="3">
    <source>
        <dbReference type="Proteomes" id="UP000824102"/>
    </source>
</evidence>
<evidence type="ECO:0000259" key="1">
    <source>
        <dbReference type="PROSITE" id="PS51677"/>
    </source>
</evidence>
<proteinExistence type="predicted"/>
<dbReference type="PROSITE" id="PS51677">
    <property type="entry name" value="NODB"/>
    <property type="match status" value="1"/>
</dbReference>
<reference evidence="2" key="2">
    <citation type="submission" date="2021-04" db="EMBL/GenBank/DDBJ databases">
        <authorList>
            <person name="Gilroy R."/>
        </authorList>
    </citation>
    <scope>NUCLEOTIDE SEQUENCE</scope>
    <source>
        <strain evidence="2">ChiW7-2402</strain>
    </source>
</reference>
<gene>
    <name evidence="2" type="ORF">H9964_08165</name>
</gene>
<dbReference type="InterPro" id="IPR002509">
    <property type="entry name" value="NODB_dom"/>
</dbReference>